<evidence type="ECO:0000313" key="2">
    <source>
        <dbReference type="Proteomes" id="UP000004849"/>
    </source>
</evidence>
<accession>B6VWD9</accession>
<evidence type="ECO:0000313" key="1">
    <source>
        <dbReference type="EMBL" id="EEB25931.1"/>
    </source>
</evidence>
<reference evidence="1 2" key="1">
    <citation type="submission" date="2008-10" db="EMBL/GenBank/DDBJ databases">
        <title>Draft genome sequence of Bacteroides dorei (DSM 17855).</title>
        <authorList>
            <person name="Sudarsanam P."/>
            <person name="Ley R."/>
            <person name="Guruge J."/>
            <person name="Turnbaugh P.J."/>
            <person name="Mahowald M."/>
            <person name="Liep D."/>
            <person name="Gordon J."/>
        </authorList>
    </citation>
    <scope>NUCLEOTIDE SEQUENCE [LARGE SCALE GENOMIC DNA]</scope>
    <source>
        <strain evidence="1 2">DSM 17855</strain>
    </source>
</reference>
<sequence>MYSLFDILFGIYKYGFVCRRYGDEIKFYDVVNNNFWAQTWKAKTLRELYGI</sequence>
<dbReference type="HOGENOM" id="CLU_3095451_0_0_10"/>
<proteinExistence type="predicted"/>
<dbReference type="EMBL" id="ABWZ01000029">
    <property type="protein sequence ID" value="EEB25931.1"/>
    <property type="molecule type" value="Genomic_DNA"/>
</dbReference>
<reference evidence="1 2" key="2">
    <citation type="submission" date="2008-10" db="EMBL/GenBank/DDBJ databases">
        <authorList>
            <person name="Fulton L."/>
            <person name="Clifton S."/>
            <person name="Fulton B."/>
            <person name="Xu J."/>
            <person name="Minx P."/>
            <person name="Pepin K.H."/>
            <person name="Johnson M."/>
            <person name="Thiruvilangam P."/>
            <person name="Bhonagiri V."/>
            <person name="Nash W.E."/>
            <person name="Mardis E.R."/>
            <person name="Wilson R.K."/>
        </authorList>
    </citation>
    <scope>NUCLEOTIDE SEQUENCE [LARGE SCALE GENOMIC DNA]</scope>
    <source>
        <strain evidence="1 2">DSM 17855</strain>
    </source>
</reference>
<gene>
    <name evidence="1" type="ORF">BACDOR_01462</name>
</gene>
<dbReference type="Proteomes" id="UP000004849">
    <property type="component" value="Unassembled WGS sequence"/>
</dbReference>
<protein>
    <submittedName>
        <fullName evidence="1">Uncharacterized protein</fullName>
    </submittedName>
</protein>
<name>B6VWD9_9BACT</name>
<dbReference type="AlphaFoldDB" id="B6VWD9"/>
<organism evidence="1 2">
    <name type="scientific">Phocaeicola dorei DSM 17855</name>
    <dbReference type="NCBI Taxonomy" id="483217"/>
    <lineage>
        <taxon>Bacteria</taxon>
        <taxon>Pseudomonadati</taxon>
        <taxon>Bacteroidota</taxon>
        <taxon>Bacteroidia</taxon>
        <taxon>Bacteroidales</taxon>
        <taxon>Bacteroidaceae</taxon>
        <taxon>Phocaeicola</taxon>
    </lineage>
</organism>